<protein>
    <submittedName>
        <fullName evidence="1">Uncharacterized protein</fullName>
    </submittedName>
</protein>
<evidence type="ECO:0000313" key="2">
    <source>
        <dbReference type="Proteomes" id="UP000199503"/>
    </source>
</evidence>
<evidence type="ECO:0000313" key="1">
    <source>
        <dbReference type="EMBL" id="SES41623.1"/>
    </source>
</evidence>
<gene>
    <name evidence="1" type="ORF">SAMN04488000_12828</name>
</gene>
<dbReference type="Pfam" id="PF19450">
    <property type="entry name" value="DUF5988"/>
    <property type="match status" value="1"/>
</dbReference>
<sequence length="49" mass="5556">MCEVEDLSHSVKMIHGNGREHFTYSGATADVDGEELPRFDWVGRTKFAE</sequence>
<keyword evidence="2" id="KW-1185">Reference proteome</keyword>
<name>A0A1H9X7J4_9PSEU</name>
<dbReference type="EMBL" id="FOFV01000028">
    <property type="protein sequence ID" value="SES41623.1"/>
    <property type="molecule type" value="Genomic_DNA"/>
</dbReference>
<dbReference type="Proteomes" id="UP000199503">
    <property type="component" value="Unassembled WGS sequence"/>
</dbReference>
<accession>A0A1H9X7J4</accession>
<dbReference type="InterPro" id="IPR046030">
    <property type="entry name" value="DUF5988"/>
</dbReference>
<proteinExistence type="predicted"/>
<organism evidence="1 2">
    <name type="scientific">Lentzea albida</name>
    <dbReference type="NCBI Taxonomy" id="65499"/>
    <lineage>
        <taxon>Bacteria</taxon>
        <taxon>Bacillati</taxon>
        <taxon>Actinomycetota</taxon>
        <taxon>Actinomycetes</taxon>
        <taxon>Pseudonocardiales</taxon>
        <taxon>Pseudonocardiaceae</taxon>
        <taxon>Lentzea</taxon>
    </lineage>
</organism>
<dbReference type="AlphaFoldDB" id="A0A1H9X7J4"/>
<reference evidence="2" key="1">
    <citation type="submission" date="2016-10" db="EMBL/GenBank/DDBJ databases">
        <authorList>
            <person name="Varghese N."/>
            <person name="Submissions S."/>
        </authorList>
    </citation>
    <scope>NUCLEOTIDE SEQUENCE [LARGE SCALE GENOMIC DNA]</scope>
    <source>
        <strain evidence="2">DSM 44437</strain>
    </source>
</reference>